<protein>
    <submittedName>
        <fullName evidence="1">Genomic scaffold, ProqFM164S03</fullName>
    </submittedName>
</protein>
<keyword evidence="2" id="KW-1185">Reference proteome</keyword>
<dbReference type="AlphaFoldDB" id="W6QC56"/>
<organism evidence="1 2">
    <name type="scientific">Penicillium roqueforti (strain FM164)</name>
    <dbReference type="NCBI Taxonomy" id="1365484"/>
    <lineage>
        <taxon>Eukaryota</taxon>
        <taxon>Fungi</taxon>
        <taxon>Dikarya</taxon>
        <taxon>Ascomycota</taxon>
        <taxon>Pezizomycotina</taxon>
        <taxon>Eurotiomycetes</taxon>
        <taxon>Eurotiomycetidae</taxon>
        <taxon>Eurotiales</taxon>
        <taxon>Aspergillaceae</taxon>
        <taxon>Penicillium</taxon>
    </lineage>
</organism>
<dbReference type="Proteomes" id="UP000030686">
    <property type="component" value="Unassembled WGS sequence"/>
</dbReference>
<reference evidence="1" key="1">
    <citation type="journal article" date="2014" name="Nat. Commun.">
        <title>Multiple recent horizontal transfers of a large genomic region in cheese making fungi.</title>
        <authorList>
            <person name="Cheeseman K."/>
            <person name="Ropars J."/>
            <person name="Renault P."/>
            <person name="Dupont J."/>
            <person name="Gouzy J."/>
            <person name="Branca A."/>
            <person name="Abraham A.L."/>
            <person name="Ceppi M."/>
            <person name="Conseiller E."/>
            <person name="Debuchy R."/>
            <person name="Malagnac F."/>
            <person name="Goarin A."/>
            <person name="Silar P."/>
            <person name="Lacoste S."/>
            <person name="Sallet E."/>
            <person name="Bensimon A."/>
            <person name="Giraud T."/>
            <person name="Brygoo Y."/>
        </authorList>
    </citation>
    <scope>NUCLEOTIDE SEQUENCE [LARGE SCALE GENOMIC DNA]</scope>
    <source>
        <strain evidence="1">FM164</strain>
    </source>
</reference>
<dbReference type="EMBL" id="HG792017">
    <property type="protein sequence ID" value="CDM33666.1"/>
    <property type="molecule type" value="Genomic_DNA"/>
</dbReference>
<sequence length="65" mass="6884">MVPVHFGGLVISSAPALVPALVSGFDNPTPYTVVHRSRAYTVVESASNIVVGLEGWVCPLLEYTV</sequence>
<gene>
    <name evidence="1" type="ORF">PROQFM164_S03g000390</name>
</gene>
<name>W6QC56_PENRF</name>
<proteinExistence type="predicted"/>
<evidence type="ECO:0000313" key="1">
    <source>
        <dbReference type="EMBL" id="CDM33666.1"/>
    </source>
</evidence>
<accession>W6QC56</accession>
<evidence type="ECO:0000313" key="2">
    <source>
        <dbReference type="Proteomes" id="UP000030686"/>
    </source>
</evidence>